<name>A0ABS1ECL8_9BURK</name>
<comment type="subcellular location">
    <subcellularLocation>
        <location evidence="1">Membrane</location>
        <topology evidence="1">Single-pass membrane protein</topology>
    </subcellularLocation>
</comment>
<keyword evidence="4" id="KW-0472">Membrane</keyword>
<dbReference type="Proteomes" id="UP000635316">
    <property type="component" value="Unassembled WGS sequence"/>
</dbReference>
<evidence type="ECO:0000259" key="5">
    <source>
        <dbReference type="Pfam" id="PF04357"/>
    </source>
</evidence>
<dbReference type="PANTHER" id="PTHR36985:SF1">
    <property type="entry name" value="TRANSLOCATION AND ASSEMBLY MODULE SUBUNIT TAMB"/>
    <property type="match status" value="1"/>
</dbReference>
<dbReference type="InterPro" id="IPR007452">
    <property type="entry name" value="TamB_C"/>
</dbReference>
<gene>
    <name evidence="6" type="ORF">JHL22_10465</name>
</gene>
<dbReference type="EMBL" id="JAENGP010000011">
    <property type="protein sequence ID" value="MBK1781642.1"/>
    <property type="molecule type" value="Genomic_DNA"/>
</dbReference>
<dbReference type="Pfam" id="PF04357">
    <property type="entry name" value="TamB"/>
    <property type="match status" value="1"/>
</dbReference>
<dbReference type="PANTHER" id="PTHR36985">
    <property type="entry name" value="TRANSLOCATION AND ASSEMBLY MODULE SUBUNIT TAMB"/>
    <property type="match status" value="1"/>
</dbReference>
<accession>A0ABS1ECL8</accession>
<keyword evidence="7" id="KW-1185">Reference proteome</keyword>
<evidence type="ECO:0000313" key="6">
    <source>
        <dbReference type="EMBL" id="MBK1781642.1"/>
    </source>
</evidence>
<organism evidence="6 7">
    <name type="scientific">Advenella mandrilli</name>
    <dbReference type="NCBI Taxonomy" id="2800330"/>
    <lineage>
        <taxon>Bacteria</taxon>
        <taxon>Pseudomonadati</taxon>
        <taxon>Pseudomonadota</taxon>
        <taxon>Betaproteobacteria</taxon>
        <taxon>Burkholderiales</taxon>
        <taxon>Alcaligenaceae</taxon>
    </lineage>
</organism>
<comment type="caution">
    <text evidence="6">The sequence shown here is derived from an EMBL/GenBank/DDBJ whole genome shotgun (WGS) entry which is preliminary data.</text>
</comment>
<evidence type="ECO:0000256" key="3">
    <source>
        <dbReference type="ARBA" id="ARBA00022989"/>
    </source>
</evidence>
<evidence type="ECO:0000256" key="2">
    <source>
        <dbReference type="ARBA" id="ARBA00022692"/>
    </source>
</evidence>
<evidence type="ECO:0000256" key="4">
    <source>
        <dbReference type="ARBA" id="ARBA00023136"/>
    </source>
</evidence>
<proteinExistence type="predicted"/>
<dbReference type="RefSeq" id="WP_200236976.1">
    <property type="nucleotide sequence ID" value="NZ_JAENGP010000011.1"/>
</dbReference>
<keyword evidence="3" id="KW-1133">Transmembrane helix</keyword>
<sequence>MSRVRRHFKKWLNWKVTPLLVLFLFATFLFWALGTSAGSKWTLRNVLAQVGGEMGEVEGTIWRGLKLERLLIDTPEVNVVATNARVQVKWLALFNRRLKITQMEVGDLDVRLLSVASPEPDTDTGSFTMPGLPVTIEVDTIRIGRFALVQADGSDLPIGLSGFWVTNLLLNQEQARAKIDSLHIAHDLVNSDVSGNLEVTQLKSPWPLALNLQAKASSENRDSPICLDRFLVTSVFRGQHSGRCTFDLNLQARGSAENLGIDLDGKGQGVTLDANTTLNLFAPVPLENAHLALALENGSSLSLDAELKEKQGINGSDRLEGSLLSNRLALHQVLAGSVPESLLTARVDFKADLDGPDQLHQLDLQANIDAASRWNRQTLSGDINLQLKNLSSVDGLYIDNAHIDLVQGKNKIRSSGGFGHADSRLLLDINLPELSSLWPGLEGRGNLHGEVNGSLAKHDALLKATFAQSDSRQLGKAPVNLETWLEGVLGQNEQGQPVWRADLAGLTVQHGNIRLEQQDKLALYLAPDARDQEPQWSAGASQFKLVLNGKPGTLEHLLSEGGQRGWKTQGAFSNLTISHQLMTDIQQALASGNDPKPVAAAKAKQIADVIYDGNWDFQQAQALSGAVSLQRTAGDSILPLDVNIPLDLNTLSIQVNETQQADAPALMVISGTGQGSRSSLDMRLNLDLDSPFPLRDGHVNLALTDNSRLQLKTEVHKNQGEHSADKISTTLRMENLALDKLLAGAVPQALLNSDIQVDIDLLDQQEIKNVVLDARFNQPSQWNKQSLEGHLKTRVNTSGLFPSASVVIDATAPQQGKANFENLSISDTDIYLVLGNNRIAGSGGFGEEHSQLALDVNAPILASFWPGLPGSINFNGVLDGNLHNHKLALQAMYADAADNRLGKAPVTLDLDLGGRWARANEGNSWVGTLHTLDAKHAGIRLQQTSPLSFSLLPSAVGDQTQWTVGASALSLELPDNHRVSIFQEGAQGGDGKWQTRGAIRDLAISPELIDQVRQLLDPTLKEKRVAVNGKKKEERKEVVLDTNWDLAFDRVLLGSFNLKRTNGTGVLPFATPVPLDFHALSLNITQQPGSDGKGDLINLTASGQGEKSSLSANINADMLSAYYLHDATISLGLPDGSALQTEVTVTPNEANRSYHILGSLATQKLALGKWLEGIIPPSVLSTKLALDSELSPEVGLLSVHVKGGVDEGSQWNNQKLAGSVDVSLLRQLGSSGGVALGAIDPHIYTIPKADINLRLGGSTIKSSGAFGQAADKLALAVNAPRFADFWPGLPGSLVVNANLDGSLASHILGLKGTFSQGKSKELGQAPVSFDVGLKGFWGELSAGTDGWKGSLDRFQVSHAGFSANQEKPLDAMFLPAGVSGKPEWQLGASILKIGLPGRHDVVVNQEGASGQDGNWASKGAINRLLINPALVKDLQDALGMLENNKNSNGGIVDNRKKQVIDENLFFDLDWDLQFNGALAGTANLKRTGGDFVVPLQNPLALGLTQMSLGVRANPVSGTQSQVLADLLIDTRENGTLTARVNSRMNGLVPDLNGGTNVAVKGKLGNIAWLSAFTGDLLDLGGSVNIDMMVQSSASGQWVSSGTVTGDKLRVVQIDNGVRLLDGTLRGTFRNNEFVINSLRFPSVIRVVPTEWRTRQWIEENPQAQNGNMNITGQWNLMTAKGNAKVVLDHYPIVQRADRFAMVSGNVDIDASLPNIDIAGKVTVDAGWASIDILGTVPSVDSDVVVLQPGQKEVVPSESTTNLDLDFTVDLGPRFYLAGMGLNSGLVGDLNIVQRDGRLTGLGAFRTRGGAIEAYGQRLQIRRGLITFQGNIANPVLDIEALRTGQEVEAGLRVVGTAQRPKITLVSYPDVSEVEKLSWLIMGRGPDSNGGDIALLFSVGTSILGGGEPFYRQLGIDDIAVRTGDLGKSGSVLPEQTVASGLEFDASSNLATQFFVASKKFGNGVTGSVEQALAGTGTVVKASYKLLRYLTVDAKVGTTNGIELVYRRFFRD</sequence>
<protein>
    <submittedName>
        <fullName evidence="6">Translocation/assembly module TamB domain-containing protein</fullName>
    </submittedName>
</protein>
<feature type="domain" description="Translocation and assembly module TamB C-terminal" evidence="5">
    <location>
        <begin position="1663"/>
        <end position="2007"/>
    </location>
</feature>
<evidence type="ECO:0000313" key="7">
    <source>
        <dbReference type="Proteomes" id="UP000635316"/>
    </source>
</evidence>
<evidence type="ECO:0000256" key="1">
    <source>
        <dbReference type="ARBA" id="ARBA00004167"/>
    </source>
</evidence>
<keyword evidence="2" id="KW-0812">Transmembrane</keyword>
<reference evidence="6 7" key="1">
    <citation type="submission" date="2020-12" db="EMBL/GenBank/DDBJ databases">
        <authorList>
            <person name="Lu T."/>
            <person name="Wang Q."/>
            <person name="Han X."/>
        </authorList>
    </citation>
    <scope>NUCLEOTIDE SEQUENCE [LARGE SCALE GENOMIC DNA]</scope>
    <source>
        <strain evidence="6 7">WQ 585</strain>
    </source>
</reference>